<evidence type="ECO:0000313" key="5">
    <source>
        <dbReference type="Proteomes" id="UP000536909"/>
    </source>
</evidence>
<keyword evidence="5" id="KW-1185">Reference proteome</keyword>
<evidence type="ECO:0008006" key="6">
    <source>
        <dbReference type="Google" id="ProtNLM"/>
    </source>
</evidence>
<evidence type="ECO:0000313" key="3">
    <source>
        <dbReference type="EMBL" id="TLK22152.1"/>
    </source>
</evidence>
<gene>
    <name evidence="3" type="ORF">FCS05_18020</name>
    <name evidence="2" type="ORF">HNQ10_002115</name>
</gene>
<dbReference type="Proteomes" id="UP000308000">
    <property type="component" value="Unassembled WGS sequence"/>
</dbReference>
<organism evidence="3 4">
    <name type="scientific">Deinococcus metallilatus</name>
    <dbReference type="NCBI Taxonomy" id="1211322"/>
    <lineage>
        <taxon>Bacteria</taxon>
        <taxon>Thermotogati</taxon>
        <taxon>Deinococcota</taxon>
        <taxon>Deinococci</taxon>
        <taxon>Deinococcales</taxon>
        <taxon>Deinococcaceae</taxon>
        <taxon>Deinococcus</taxon>
    </lineage>
</organism>
<comment type="caution">
    <text evidence="3">The sequence shown here is derived from an EMBL/GenBank/DDBJ whole genome shotgun (WGS) entry which is preliminary data.</text>
</comment>
<reference evidence="2 5" key="2">
    <citation type="submission" date="2020-08" db="EMBL/GenBank/DDBJ databases">
        <title>Genomic Encyclopedia of Type Strains, Phase IV (KMG-IV): sequencing the most valuable type-strain genomes for metagenomic binning, comparative biology and taxonomic classification.</title>
        <authorList>
            <person name="Goeker M."/>
        </authorList>
    </citation>
    <scope>NUCLEOTIDE SEQUENCE [LARGE SCALE GENOMIC DNA]</scope>
    <source>
        <strain evidence="2 5">DSM 105434</strain>
    </source>
</reference>
<feature type="signal peptide" evidence="1">
    <location>
        <begin position="1"/>
        <end position="23"/>
    </location>
</feature>
<feature type="chain" id="PRO_5042605043" description="DUF4402 domain-containing protein" evidence="1">
    <location>
        <begin position="24"/>
        <end position="165"/>
    </location>
</feature>
<reference evidence="3 4" key="1">
    <citation type="submission" date="2019-04" db="EMBL/GenBank/DDBJ databases">
        <title>Deinococcus metalilatus MA1002 mutant No.5.</title>
        <authorList>
            <person name="Park W."/>
            <person name="Park C."/>
        </authorList>
    </citation>
    <scope>NUCLEOTIDE SEQUENCE [LARGE SCALE GENOMIC DNA]</scope>
    <source>
        <strain evidence="3 4">MA1002-m5</strain>
    </source>
</reference>
<dbReference type="EMBL" id="VBRC01000018">
    <property type="protein sequence ID" value="TLK22152.1"/>
    <property type="molecule type" value="Genomic_DNA"/>
</dbReference>
<proteinExistence type="predicted"/>
<name>A0AAJ5F0N8_9DEIO</name>
<dbReference type="Proteomes" id="UP000536909">
    <property type="component" value="Unassembled WGS sequence"/>
</dbReference>
<evidence type="ECO:0000256" key="1">
    <source>
        <dbReference type="SAM" id="SignalP"/>
    </source>
</evidence>
<dbReference type="AlphaFoldDB" id="A0AAJ5F0N8"/>
<dbReference type="PROSITE" id="PS51257">
    <property type="entry name" value="PROKAR_LIPOPROTEIN"/>
    <property type="match status" value="1"/>
</dbReference>
<accession>A0AAJ5F0N8</accession>
<sequence length="165" mass="16590">MLKATLTCLGCAALLASCAPTLTAPTLGRIVNSGTGQEGTVTFLSGVLWSSGAPAGNNVTIQIGNQSYVGRAVLLDAAAVLPARSALNVGVGFGAGFWDSAPGWGFGSRLSTPPTPHVTLRTGNLIAKTAGINPLTLTCALQVDASQHGIGDCTGSDGARYAMQF</sequence>
<evidence type="ECO:0000313" key="2">
    <source>
        <dbReference type="EMBL" id="MBB5295289.1"/>
    </source>
</evidence>
<dbReference type="EMBL" id="JACHFV010000006">
    <property type="protein sequence ID" value="MBB5295289.1"/>
    <property type="molecule type" value="Genomic_DNA"/>
</dbReference>
<dbReference type="RefSeq" id="WP_129118823.1">
    <property type="nucleotide sequence ID" value="NZ_BSUI01000010.1"/>
</dbReference>
<keyword evidence="1" id="KW-0732">Signal</keyword>
<evidence type="ECO:0000313" key="4">
    <source>
        <dbReference type="Proteomes" id="UP000308000"/>
    </source>
</evidence>
<protein>
    <recommendedName>
        <fullName evidence="6">DUF4402 domain-containing protein</fullName>
    </recommendedName>
</protein>